<dbReference type="Proteomes" id="UP000305948">
    <property type="component" value="Unassembled WGS sequence"/>
</dbReference>
<protein>
    <submittedName>
        <fullName evidence="1">Uncharacterized protein</fullName>
    </submittedName>
</protein>
<dbReference type="EMBL" id="ML213503">
    <property type="protein sequence ID" value="TFK56910.1"/>
    <property type="molecule type" value="Genomic_DNA"/>
</dbReference>
<dbReference type="AlphaFoldDB" id="A0A5C3NHY4"/>
<evidence type="ECO:0000313" key="1">
    <source>
        <dbReference type="EMBL" id="TFK56910.1"/>
    </source>
</evidence>
<reference evidence="1 2" key="1">
    <citation type="journal article" date="2019" name="Nat. Ecol. Evol.">
        <title>Megaphylogeny resolves global patterns of mushroom evolution.</title>
        <authorList>
            <person name="Varga T."/>
            <person name="Krizsan K."/>
            <person name="Foldi C."/>
            <person name="Dima B."/>
            <person name="Sanchez-Garcia M."/>
            <person name="Sanchez-Ramirez S."/>
            <person name="Szollosi G.J."/>
            <person name="Szarkandi J.G."/>
            <person name="Papp V."/>
            <person name="Albert L."/>
            <person name="Andreopoulos W."/>
            <person name="Angelini C."/>
            <person name="Antonin V."/>
            <person name="Barry K.W."/>
            <person name="Bougher N.L."/>
            <person name="Buchanan P."/>
            <person name="Buyck B."/>
            <person name="Bense V."/>
            <person name="Catcheside P."/>
            <person name="Chovatia M."/>
            <person name="Cooper J."/>
            <person name="Damon W."/>
            <person name="Desjardin D."/>
            <person name="Finy P."/>
            <person name="Geml J."/>
            <person name="Haridas S."/>
            <person name="Hughes K."/>
            <person name="Justo A."/>
            <person name="Karasinski D."/>
            <person name="Kautmanova I."/>
            <person name="Kiss B."/>
            <person name="Kocsube S."/>
            <person name="Kotiranta H."/>
            <person name="LaButti K.M."/>
            <person name="Lechner B.E."/>
            <person name="Liimatainen K."/>
            <person name="Lipzen A."/>
            <person name="Lukacs Z."/>
            <person name="Mihaltcheva S."/>
            <person name="Morgado L.N."/>
            <person name="Niskanen T."/>
            <person name="Noordeloos M.E."/>
            <person name="Ohm R.A."/>
            <person name="Ortiz-Santana B."/>
            <person name="Ovrebo C."/>
            <person name="Racz N."/>
            <person name="Riley R."/>
            <person name="Savchenko A."/>
            <person name="Shiryaev A."/>
            <person name="Soop K."/>
            <person name="Spirin V."/>
            <person name="Szebenyi C."/>
            <person name="Tomsovsky M."/>
            <person name="Tulloss R.E."/>
            <person name="Uehling J."/>
            <person name="Grigoriev I.V."/>
            <person name="Vagvolgyi C."/>
            <person name="Papp T."/>
            <person name="Martin F.M."/>
            <person name="Miettinen O."/>
            <person name="Hibbett D.S."/>
            <person name="Nagy L.G."/>
        </authorList>
    </citation>
    <scope>NUCLEOTIDE SEQUENCE [LARGE SCALE GENOMIC DNA]</scope>
    <source>
        <strain evidence="1 2">OMC1185</strain>
    </source>
</reference>
<gene>
    <name evidence="1" type="ORF">OE88DRAFT_1650416</name>
</gene>
<organism evidence="1 2">
    <name type="scientific">Heliocybe sulcata</name>
    <dbReference type="NCBI Taxonomy" id="5364"/>
    <lineage>
        <taxon>Eukaryota</taxon>
        <taxon>Fungi</taxon>
        <taxon>Dikarya</taxon>
        <taxon>Basidiomycota</taxon>
        <taxon>Agaricomycotina</taxon>
        <taxon>Agaricomycetes</taxon>
        <taxon>Gloeophyllales</taxon>
        <taxon>Gloeophyllaceae</taxon>
        <taxon>Heliocybe</taxon>
    </lineage>
</organism>
<name>A0A5C3NHY4_9AGAM</name>
<accession>A0A5C3NHY4</accession>
<keyword evidence="2" id="KW-1185">Reference proteome</keyword>
<evidence type="ECO:0000313" key="2">
    <source>
        <dbReference type="Proteomes" id="UP000305948"/>
    </source>
</evidence>
<proteinExistence type="predicted"/>
<sequence length="190" mass="20592">MILTGPVIRVINGALEVVLVALGIELQYCLGLENYLTCPHHGLRRLKHISSGYKRLRFLAGSGAPCGGFGAAYPAYISPTINVFANTGAEVHSGLCTTATGASLVIMDVFALTIVGLVVNYGRCYYGQCCSLRGLPAGVKQFDLGEDTFVYWRTGFWNSTKVRCSSFLKENCRFCCGHGATMPPKPWARL</sequence>